<dbReference type="InterPro" id="IPR016181">
    <property type="entry name" value="Acyl_CoA_acyltransferase"/>
</dbReference>
<evidence type="ECO:0000313" key="3">
    <source>
        <dbReference type="Proteomes" id="UP000053820"/>
    </source>
</evidence>
<proteinExistence type="predicted"/>
<reference evidence="2 3" key="1">
    <citation type="submission" date="2014-04" db="EMBL/GenBank/DDBJ databases">
        <title>Evolutionary Origins and Diversification of the Mycorrhizal Mutualists.</title>
        <authorList>
            <consortium name="DOE Joint Genome Institute"/>
            <consortium name="Mycorrhizal Genomics Consortium"/>
            <person name="Kohler A."/>
            <person name="Kuo A."/>
            <person name="Nagy L.G."/>
            <person name="Floudas D."/>
            <person name="Copeland A."/>
            <person name="Barry K.W."/>
            <person name="Cichocki N."/>
            <person name="Veneault-Fourrey C."/>
            <person name="LaButti K."/>
            <person name="Lindquist E.A."/>
            <person name="Lipzen A."/>
            <person name="Lundell T."/>
            <person name="Morin E."/>
            <person name="Murat C."/>
            <person name="Riley R."/>
            <person name="Ohm R."/>
            <person name="Sun H."/>
            <person name="Tunlid A."/>
            <person name="Henrissat B."/>
            <person name="Grigoriev I.V."/>
            <person name="Hibbett D.S."/>
            <person name="Martin F."/>
        </authorList>
    </citation>
    <scope>NUCLEOTIDE SEQUENCE [LARGE SCALE GENOMIC DNA]</scope>
    <source>
        <strain evidence="2 3">MD-312</strain>
    </source>
</reference>
<keyword evidence="3" id="KW-1185">Reference proteome</keyword>
<dbReference type="HOGENOM" id="CLU_056607_4_0_1"/>
<dbReference type="SUPFAM" id="SSF55729">
    <property type="entry name" value="Acyl-CoA N-acyltransferases (Nat)"/>
    <property type="match status" value="1"/>
</dbReference>
<evidence type="ECO:0000259" key="1">
    <source>
        <dbReference type="PROSITE" id="PS51186"/>
    </source>
</evidence>
<evidence type="ECO:0000313" key="2">
    <source>
        <dbReference type="EMBL" id="KIJ61090.1"/>
    </source>
</evidence>
<organism evidence="2 3">
    <name type="scientific">Hydnomerulius pinastri MD-312</name>
    <dbReference type="NCBI Taxonomy" id="994086"/>
    <lineage>
        <taxon>Eukaryota</taxon>
        <taxon>Fungi</taxon>
        <taxon>Dikarya</taxon>
        <taxon>Basidiomycota</taxon>
        <taxon>Agaricomycotina</taxon>
        <taxon>Agaricomycetes</taxon>
        <taxon>Agaricomycetidae</taxon>
        <taxon>Boletales</taxon>
        <taxon>Boletales incertae sedis</taxon>
        <taxon>Leucogyrophana</taxon>
    </lineage>
</organism>
<dbReference type="InterPro" id="IPR000182">
    <property type="entry name" value="GNAT_dom"/>
</dbReference>
<feature type="domain" description="N-acetyltransferase" evidence="1">
    <location>
        <begin position="5"/>
        <end position="162"/>
    </location>
</feature>
<accession>A0A0C9VT47</accession>
<dbReference type="CDD" id="cd04301">
    <property type="entry name" value="NAT_SF"/>
    <property type="match status" value="1"/>
</dbReference>
<dbReference type="AlphaFoldDB" id="A0A0C9VT47"/>
<dbReference type="Pfam" id="PF13673">
    <property type="entry name" value="Acetyltransf_10"/>
    <property type="match status" value="1"/>
</dbReference>
<dbReference type="OrthoDB" id="410198at2759"/>
<dbReference type="Gene3D" id="3.40.630.30">
    <property type="match status" value="1"/>
</dbReference>
<gene>
    <name evidence="2" type="ORF">HYDPIDRAFT_31602</name>
</gene>
<dbReference type="Proteomes" id="UP000053820">
    <property type="component" value="Unassembled WGS sequence"/>
</dbReference>
<dbReference type="PROSITE" id="PS51186">
    <property type="entry name" value="GNAT"/>
    <property type="match status" value="1"/>
</dbReference>
<dbReference type="GO" id="GO:0016747">
    <property type="term" value="F:acyltransferase activity, transferring groups other than amino-acyl groups"/>
    <property type="evidence" value="ECO:0007669"/>
    <property type="project" value="InterPro"/>
</dbReference>
<protein>
    <recommendedName>
        <fullName evidence="1">N-acetyltransferase domain-containing protein</fullName>
    </recommendedName>
</protein>
<sequence length="167" mass="18950">MSEVSETIRIQHIMAEQTEELRHSVLWPAMPLDYVRLEEDKDGQHFGAFVPSQDQPVAVISVFLQPIPSGAETNQSSGETLQQANSARFRKFACHPDFQGRGIGTKLLSFIVPTCSRMGAKVIWCDARLSTSKWYEKRGFIRFGDPFFKESVEYTRMKMDLVNTEAG</sequence>
<name>A0A0C9VT47_9AGAM</name>
<dbReference type="EMBL" id="KN839865">
    <property type="protein sequence ID" value="KIJ61090.1"/>
    <property type="molecule type" value="Genomic_DNA"/>
</dbReference>